<evidence type="ECO:0000313" key="6">
    <source>
        <dbReference type="EMBL" id="GCB17202.1"/>
    </source>
</evidence>
<dbReference type="Proteomes" id="UP000286921">
    <property type="component" value="Unassembled WGS sequence"/>
</dbReference>
<evidence type="ECO:0000256" key="3">
    <source>
        <dbReference type="ARBA" id="ARBA00022989"/>
    </source>
</evidence>
<name>A0A401KD79_ASPAW</name>
<evidence type="ECO:0000256" key="2">
    <source>
        <dbReference type="ARBA" id="ARBA00022692"/>
    </source>
</evidence>
<feature type="transmembrane region" description="Helical" evidence="5">
    <location>
        <begin position="20"/>
        <end position="42"/>
    </location>
</feature>
<keyword evidence="7" id="KW-1185">Reference proteome</keyword>
<proteinExistence type="predicted"/>
<dbReference type="GO" id="GO:0016020">
    <property type="term" value="C:membrane"/>
    <property type="evidence" value="ECO:0007669"/>
    <property type="project" value="UniProtKB-SubCell"/>
</dbReference>
<organism evidence="6 7">
    <name type="scientific">Aspergillus awamori</name>
    <name type="common">Black koji mold</name>
    <dbReference type="NCBI Taxonomy" id="105351"/>
    <lineage>
        <taxon>Eukaryota</taxon>
        <taxon>Fungi</taxon>
        <taxon>Dikarya</taxon>
        <taxon>Ascomycota</taxon>
        <taxon>Pezizomycotina</taxon>
        <taxon>Eurotiomycetes</taxon>
        <taxon>Eurotiomycetidae</taxon>
        <taxon>Eurotiales</taxon>
        <taxon>Aspergillaceae</taxon>
        <taxon>Aspergillus</taxon>
    </lineage>
</organism>
<feature type="transmembrane region" description="Helical" evidence="5">
    <location>
        <begin position="247"/>
        <end position="266"/>
    </location>
</feature>
<evidence type="ECO:0000256" key="5">
    <source>
        <dbReference type="SAM" id="Phobius"/>
    </source>
</evidence>
<feature type="transmembrane region" description="Helical" evidence="5">
    <location>
        <begin position="80"/>
        <end position="108"/>
    </location>
</feature>
<evidence type="ECO:0000256" key="4">
    <source>
        <dbReference type="ARBA" id="ARBA00023136"/>
    </source>
</evidence>
<comment type="caution">
    <text evidence="6">The sequence shown here is derived from an EMBL/GenBank/DDBJ whole genome shotgun (WGS) entry which is preliminary data.</text>
</comment>
<dbReference type="Pfam" id="PF04479">
    <property type="entry name" value="RTA1"/>
    <property type="match status" value="1"/>
</dbReference>
<feature type="transmembrane region" description="Helical" evidence="5">
    <location>
        <begin position="49"/>
        <end position="68"/>
    </location>
</feature>
<evidence type="ECO:0000313" key="7">
    <source>
        <dbReference type="Proteomes" id="UP000286921"/>
    </source>
</evidence>
<feature type="transmembrane region" description="Helical" evidence="5">
    <location>
        <begin position="120"/>
        <end position="143"/>
    </location>
</feature>
<dbReference type="PANTHER" id="PTHR31465:SF31">
    <property type="entry name" value="DOMAIN PROTEIN, PUTATIVE (AFU_ORTHOLOGUE AFUA_6G09550)-RELATED"/>
    <property type="match status" value="1"/>
</dbReference>
<gene>
    <name evidence="6" type="ORF">AAWM_00087</name>
</gene>
<dbReference type="EMBL" id="BDHI01000001">
    <property type="protein sequence ID" value="GCB17202.1"/>
    <property type="molecule type" value="Genomic_DNA"/>
</dbReference>
<accession>A0A401KD79</accession>
<keyword evidence="4 5" id="KW-0472">Membrane</keyword>
<reference evidence="6 7" key="1">
    <citation type="submission" date="2016-09" db="EMBL/GenBank/DDBJ databases">
        <title>Aspergillus awamori IFM 58123T.</title>
        <authorList>
            <person name="Kusuya Y."/>
            <person name="Shimizu M."/>
            <person name="Takahashi H."/>
            <person name="Yaguchi T."/>
        </authorList>
    </citation>
    <scope>NUCLEOTIDE SEQUENCE [LARGE SCALE GENOMIC DNA]</scope>
    <source>
        <strain evidence="6 7">IFM 58123</strain>
    </source>
</reference>
<sequence length="301" mass="33160">MASQNDSSASFVLYRYTPSIPAAAIFTAVFIILAIVHTYLAIRHRSKYFIPFIIGLLFEAAGYIARIFSHYDTLALGPYIVQTMLILVAPPLFAASIYMTLGRLILYLDAESASLLRVKYIAKIFVVGDIISFLLQCGGGGYMSAGSLSAMEDGAHVVIAGLAVQLLFFGFFIIASAIFHYRVKTNPQYYTDSRQVVSSSSRRRDSWECMLWCIYGACVLILIRSIYRVVEFVEGNDGFVMHLEYLLYIFDAVLMALQAMLLLVGYPGRVLGGGKRNDGGVPLEERADSAEGFLGRGKGAV</sequence>
<keyword evidence="3 5" id="KW-1133">Transmembrane helix</keyword>
<feature type="transmembrane region" description="Helical" evidence="5">
    <location>
        <begin position="155"/>
        <end position="179"/>
    </location>
</feature>
<feature type="transmembrane region" description="Helical" evidence="5">
    <location>
        <begin position="209"/>
        <end position="227"/>
    </location>
</feature>
<dbReference type="STRING" id="105351.A0A401KD79"/>
<dbReference type="InterPro" id="IPR007568">
    <property type="entry name" value="RTA1"/>
</dbReference>
<keyword evidence="2 5" id="KW-0812">Transmembrane</keyword>
<comment type="subcellular location">
    <subcellularLocation>
        <location evidence="1">Membrane</location>
        <topology evidence="1">Multi-pass membrane protein</topology>
    </subcellularLocation>
</comment>
<protein>
    <submittedName>
        <fullName evidence="6">Protein RTM1</fullName>
    </submittedName>
</protein>
<dbReference type="PANTHER" id="PTHR31465">
    <property type="entry name" value="PROTEIN RTA1-RELATED"/>
    <property type="match status" value="1"/>
</dbReference>
<evidence type="ECO:0000256" key="1">
    <source>
        <dbReference type="ARBA" id="ARBA00004141"/>
    </source>
</evidence>
<dbReference type="AlphaFoldDB" id="A0A401KD79"/>